<evidence type="ECO:0000313" key="1">
    <source>
        <dbReference type="EMBL" id="KAG0729521.1"/>
    </source>
</evidence>
<protein>
    <submittedName>
        <fullName evidence="1">Uncharacterized protein</fullName>
    </submittedName>
</protein>
<dbReference type="EMBL" id="JACEEZ010001081">
    <property type="protein sequence ID" value="KAG0729521.1"/>
    <property type="molecule type" value="Genomic_DNA"/>
</dbReference>
<organism evidence="1 2">
    <name type="scientific">Chionoecetes opilio</name>
    <name type="common">Atlantic snow crab</name>
    <name type="synonym">Cancer opilio</name>
    <dbReference type="NCBI Taxonomy" id="41210"/>
    <lineage>
        <taxon>Eukaryota</taxon>
        <taxon>Metazoa</taxon>
        <taxon>Ecdysozoa</taxon>
        <taxon>Arthropoda</taxon>
        <taxon>Crustacea</taxon>
        <taxon>Multicrustacea</taxon>
        <taxon>Malacostraca</taxon>
        <taxon>Eumalacostraca</taxon>
        <taxon>Eucarida</taxon>
        <taxon>Decapoda</taxon>
        <taxon>Pleocyemata</taxon>
        <taxon>Brachyura</taxon>
        <taxon>Eubrachyura</taxon>
        <taxon>Majoidea</taxon>
        <taxon>Majidae</taxon>
        <taxon>Chionoecetes</taxon>
    </lineage>
</organism>
<dbReference type="AlphaFoldDB" id="A0A8J4YRX9"/>
<sequence>MASGSTLRETQAMLISRRQRPPEYSHPYHPLLGGGRYPLQTGHVHTWVEVNSVLNLHLLPSEPLQGIPPGNLAVFRRAPHLLDSQGPPPYMQLQVRALKGVTPLSRGFHLPPSYLSLLDKYRPSQRLNTSEGSAGPAPPLPSLQNLAAALTPLAGLWSFTRHQAAFPPLLLSNSPGSNNAHHTNAATGSSLCPFCRTETFCVPLPRYTRCGPMYSRHSFIYLSSYSRVL</sequence>
<reference evidence="1" key="1">
    <citation type="submission" date="2020-07" db="EMBL/GenBank/DDBJ databases">
        <title>The High-quality genome of the commercially important snow crab, Chionoecetes opilio.</title>
        <authorList>
            <person name="Jeong J.-H."/>
            <person name="Ryu S."/>
        </authorList>
    </citation>
    <scope>NUCLEOTIDE SEQUENCE</scope>
    <source>
        <strain evidence="1">MADBK_172401_WGS</strain>
        <tissue evidence="1">Digestive gland</tissue>
    </source>
</reference>
<name>A0A8J4YRX9_CHIOP</name>
<accession>A0A8J4YRX9</accession>
<proteinExistence type="predicted"/>
<gene>
    <name evidence="1" type="ORF">GWK47_003456</name>
</gene>
<keyword evidence="2" id="KW-1185">Reference proteome</keyword>
<comment type="caution">
    <text evidence="1">The sequence shown here is derived from an EMBL/GenBank/DDBJ whole genome shotgun (WGS) entry which is preliminary data.</text>
</comment>
<dbReference type="Proteomes" id="UP000770661">
    <property type="component" value="Unassembled WGS sequence"/>
</dbReference>
<evidence type="ECO:0000313" key="2">
    <source>
        <dbReference type="Proteomes" id="UP000770661"/>
    </source>
</evidence>